<dbReference type="SUPFAM" id="SSF51161">
    <property type="entry name" value="Trimeric LpxA-like enzymes"/>
    <property type="match status" value="1"/>
</dbReference>
<dbReference type="InterPro" id="IPR018357">
    <property type="entry name" value="Hexapep_transf_CS"/>
</dbReference>
<keyword evidence="2" id="KW-0808">Transferase</keyword>
<sequence length="223" mass="24087">MKKILLAGNAITAEILSAYLRRDARYEVAGITVDDEFVAQGGVGGYRTVGLSEAISAFSPDTHRVIMAMGYSDLNRSRETMFGRLRAMGYGIETYIHPDARVYTDQPVGEGSVVLPGAVIEPHARVGVNTMIWSNVTLAHHSSVDDHCWVAAGTVVSGQAKVLRNTFLGVNSTVVNAVTVGEFNIVGASALISRDTKPESVHLARSAEPFRYSSEDYVKHFGI</sequence>
<evidence type="ECO:0000313" key="5">
    <source>
        <dbReference type="Proteomes" id="UP001479520"/>
    </source>
</evidence>
<evidence type="ECO:0000256" key="3">
    <source>
        <dbReference type="ARBA" id="ARBA00022737"/>
    </source>
</evidence>
<evidence type="ECO:0000256" key="2">
    <source>
        <dbReference type="ARBA" id="ARBA00022679"/>
    </source>
</evidence>
<protein>
    <submittedName>
        <fullName evidence="4">Acetyltransferase</fullName>
    </submittedName>
</protein>
<organism evidence="4 5">
    <name type="scientific">Azonexus hydrophilus</name>
    <dbReference type="NCBI Taxonomy" id="418702"/>
    <lineage>
        <taxon>Bacteria</taxon>
        <taxon>Pseudomonadati</taxon>
        <taxon>Pseudomonadota</taxon>
        <taxon>Betaproteobacteria</taxon>
        <taxon>Rhodocyclales</taxon>
        <taxon>Azonexaceae</taxon>
        <taxon>Azonexus</taxon>
    </lineage>
</organism>
<dbReference type="InterPro" id="IPR011004">
    <property type="entry name" value="Trimer_LpxA-like_sf"/>
</dbReference>
<evidence type="ECO:0000256" key="1">
    <source>
        <dbReference type="ARBA" id="ARBA00007274"/>
    </source>
</evidence>
<dbReference type="PANTHER" id="PTHR43300">
    <property type="entry name" value="ACETYLTRANSFERASE"/>
    <property type="match status" value="1"/>
</dbReference>
<gene>
    <name evidence="4" type="ORF">AADV58_00715</name>
</gene>
<dbReference type="RefSeq" id="WP_341743796.1">
    <property type="nucleotide sequence ID" value="NZ_CP151406.1"/>
</dbReference>
<dbReference type="PANTHER" id="PTHR43300:SF4">
    <property type="entry name" value="ACYL-[ACYL-CARRIER-PROTEIN]--UDP-N-ACETYLGLUCOSAMINE O-ACYLTRANSFERASE"/>
    <property type="match status" value="1"/>
</dbReference>
<dbReference type="CDD" id="cd03360">
    <property type="entry name" value="LbH_AT_putative"/>
    <property type="match status" value="1"/>
</dbReference>
<keyword evidence="3" id="KW-0677">Repeat</keyword>
<evidence type="ECO:0000313" key="4">
    <source>
        <dbReference type="EMBL" id="WZJ21697.1"/>
    </source>
</evidence>
<dbReference type="Gene3D" id="2.160.10.10">
    <property type="entry name" value="Hexapeptide repeat proteins"/>
    <property type="match status" value="1"/>
</dbReference>
<proteinExistence type="inferred from homology"/>
<accession>A0ABZ2XIF0</accession>
<reference evidence="4 5" key="1">
    <citation type="submission" date="2024-04" db="EMBL/GenBank/DDBJ databases">
        <title>Dissimilatory iodate-reducing microorganisms contribute to the enrichment of iodine in groundwater.</title>
        <authorList>
            <person name="Jiang Z."/>
        </authorList>
    </citation>
    <scope>NUCLEOTIDE SEQUENCE [LARGE SCALE GENOMIC DNA]</scope>
    <source>
        <strain evidence="4 5">NCP973</strain>
    </source>
</reference>
<dbReference type="EMBL" id="CP151406">
    <property type="protein sequence ID" value="WZJ21697.1"/>
    <property type="molecule type" value="Genomic_DNA"/>
</dbReference>
<dbReference type="InterPro" id="IPR050179">
    <property type="entry name" value="Trans_hexapeptide_repeat"/>
</dbReference>
<dbReference type="Proteomes" id="UP001479520">
    <property type="component" value="Chromosome"/>
</dbReference>
<dbReference type="InterPro" id="IPR020019">
    <property type="entry name" value="AcTrfase_PglD-like"/>
</dbReference>
<comment type="similarity">
    <text evidence="1">Belongs to the transferase hexapeptide repeat family.</text>
</comment>
<dbReference type="PROSITE" id="PS00101">
    <property type="entry name" value="HEXAPEP_TRANSFERASES"/>
    <property type="match status" value="1"/>
</dbReference>
<name>A0ABZ2XIF0_9RHOO</name>
<keyword evidence="5" id="KW-1185">Reference proteome</keyword>